<dbReference type="KEGG" id="cqu:CpipJ_CPIJ011432"/>
<dbReference type="SUPFAM" id="SSF46966">
    <property type="entry name" value="Spectrin repeat"/>
    <property type="match status" value="1"/>
</dbReference>
<evidence type="ECO:0000313" key="2">
    <source>
        <dbReference type="EMBL" id="EDS35911.1"/>
    </source>
</evidence>
<dbReference type="VEuPathDB" id="VectorBase:CQUJHB000440"/>
<dbReference type="STRING" id="7176.B0WW79"/>
<dbReference type="EMBL" id="DS232139">
    <property type="protein sequence ID" value="EDS35911.1"/>
    <property type="molecule type" value="Genomic_DNA"/>
</dbReference>
<reference evidence="3" key="2">
    <citation type="submission" date="2020-05" db="UniProtKB">
        <authorList>
            <consortium name="EnsemblMetazoa"/>
        </authorList>
    </citation>
    <scope>IDENTIFICATION</scope>
    <source>
        <strain evidence="3">JHB</strain>
    </source>
</reference>
<dbReference type="GO" id="GO:0010314">
    <property type="term" value="F:phosphatidylinositol-5-phosphate binding"/>
    <property type="evidence" value="ECO:0007669"/>
    <property type="project" value="TreeGrafter"/>
</dbReference>
<name>B0WW79_CULQU</name>
<organism>
    <name type="scientific">Culex quinquefasciatus</name>
    <name type="common">Southern house mosquito</name>
    <name type="synonym">Culex pungens</name>
    <dbReference type="NCBI Taxonomy" id="7176"/>
    <lineage>
        <taxon>Eukaryota</taxon>
        <taxon>Metazoa</taxon>
        <taxon>Ecdysozoa</taxon>
        <taxon>Arthropoda</taxon>
        <taxon>Hexapoda</taxon>
        <taxon>Insecta</taxon>
        <taxon>Pterygota</taxon>
        <taxon>Neoptera</taxon>
        <taxon>Endopterygota</taxon>
        <taxon>Diptera</taxon>
        <taxon>Nematocera</taxon>
        <taxon>Culicoidea</taxon>
        <taxon>Culicidae</taxon>
        <taxon>Culicinae</taxon>
        <taxon>Culicini</taxon>
        <taxon>Culex</taxon>
        <taxon>Culex</taxon>
    </lineage>
</organism>
<dbReference type="EnsemblMetazoa" id="CPIJ011432-RA">
    <property type="protein sequence ID" value="CPIJ011432-PA"/>
    <property type="gene ID" value="CPIJ011432"/>
</dbReference>
<keyword evidence="4" id="KW-1185">Reference proteome</keyword>
<dbReference type="GO" id="GO:0043325">
    <property type="term" value="F:phosphatidylinositol-3,4-bisphosphate binding"/>
    <property type="evidence" value="ECO:0007669"/>
    <property type="project" value="TreeGrafter"/>
</dbReference>
<evidence type="ECO:0000313" key="4">
    <source>
        <dbReference type="Proteomes" id="UP000002320"/>
    </source>
</evidence>
<evidence type="ECO:0008006" key="5">
    <source>
        <dbReference type="Google" id="ProtNLM"/>
    </source>
</evidence>
<feature type="coiled-coil region" evidence="1">
    <location>
        <begin position="285"/>
        <end position="319"/>
    </location>
</feature>
<keyword evidence="1" id="KW-0175">Coiled coil</keyword>
<dbReference type="GO" id="GO:0070273">
    <property type="term" value="F:phosphatidylinositol-4-phosphate binding"/>
    <property type="evidence" value="ECO:0007669"/>
    <property type="project" value="TreeGrafter"/>
</dbReference>
<dbReference type="PANTHER" id="PTHR46607">
    <property type="entry name" value="SEC14 DOMAIN AND SPECTRIN REPEAT-CONTAINING PROTEIN 1"/>
    <property type="match status" value="1"/>
</dbReference>
<dbReference type="VEuPathDB" id="VectorBase:CPIJ011432"/>
<dbReference type="OMA" id="ENCTRQH"/>
<dbReference type="Proteomes" id="UP000002320">
    <property type="component" value="Unassembled WGS sequence"/>
</dbReference>
<dbReference type="Gene3D" id="1.20.58.60">
    <property type="match status" value="1"/>
</dbReference>
<dbReference type="InParanoid" id="B0WW79"/>
<proteinExistence type="predicted"/>
<dbReference type="GO" id="GO:0032266">
    <property type="term" value="F:phosphatidylinositol-3-phosphate binding"/>
    <property type="evidence" value="ECO:0007669"/>
    <property type="project" value="TreeGrafter"/>
</dbReference>
<dbReference type="HOGENOM" id="CLU_047320_0_0_1"/>
<dbReference type="PANTHER" id="PTHR46607:SF1">
    <property type="entry name" value="SEC14 DOMAIN AND SPECTRIN REPEAT-CONTAINING PROTEIN 1"/>
    <property type="match status" value="1"/>
</dbReference>
<dbReference type="GO" id="GO:0005546">
    <property type="term" value="F:phosphatidylinositol-4,5-bisphosphate binding"/>
    <property type="evidence" value="ECO:0007669"/>
    <property type="project" value="TreeGrafter"/>
</dbReference>
<dbReference type="AlphaFoldDB" id="B0WW79"/>
<dbReference type="eggNOG" id="KOG4240">
    <property type="taxonomic scope" value="Eukaryota"/>
</dbReference>
<protein>
    <recommendedName>
        <fullName evidence="5">CRAL-TRIO domain-containing protein</fullName>
    </recommendedName>
</protein>
<sequence length="477" mass="54646">MEADVLNALNTQTAYIPGGRDRDGHPLIVIPVPFYDNLPWMKGFLETTVKYLLGALSEETTAAGFAVILDAQKCAWRSARQYIRHVQSLLGPHLDSFLVIRPDAFWEKNRVENCTRQHRQGEPIVISKSRLVKHFDWAELPEELGGTAAYNHDHWIQNRLRIEEFRKSYDKAIADLENLQQALPDPGRPVARASESEVSLKSCRALNQDAQKQLAQVLDGDRHRSSSNNFLKDFSFNPIKPNVTSRSSKMTVGNKLISHIGDLQSTKPLITQDLLDSREQVKHMLNTLEKRQSTINGALLELERQVEELRELATLEEGVSYVTSWILTTAETMLNAQLKVGYDVTTADKLRLEHEILELQCWKTYGFYAELIYKIDNFPKMKDSAAYQDVTSQREWMDFVCRSFAQRLERRRNVLITSVRFYRLVAEYFDRTSEVFQSLIMGDKVDDFDLANAKLQKLKDSQQTLGELEASVEVSVS</sequence>
<gene>
    <name evidence="3" type="primary">6044086</name>
    <name evidence="2" type="ORF">CpipJ_CPIJ011432</name>
</gene>
<accession>B0WW79</accession>
<dbReference type="GO" id="GO:0080025">
    <property type="term" value="F:phosphatidylinositol-3,5-bisphosphate binding"/>
    <property type="evidence" value="ECO:0007669"/>
    <property type="project" value="TreeGrafter"/>
</dbReference>
<dbReference type="OrthoDB" id="2152335at2759"/>
<evidence type="ECO:0000256" key="1">
    <source>
        <dbReference type="SAM" id="Coils"/>
    </source>
</evidence>
<reference evidence="2" key="1">
    <citation type="submission" date="2007-03" db="EMBL/GenBank/DDBJ databases">
        <title>Annotation of Culex pipiens quinquefasciatus.</title>
        <authorList>
            <consortium name="The Broad Institute Genome Sequencing Platform"/>
            <person name="Atkinson P.W."/>
            <person name="Hemingway J."/>
            <person name="Christensen B.M."/>
            <person name="Higgs S."/>
            <person name="Kodira C."/>
            <person name="Hannick L."/>
            <person name="Megy K."/>
            <person name="O'Leary S."/>
            <person name="Pearson M."/>
            <person name="Haas B.J."/>
            <person name="Mauceli E."/>
            <person name="Wortman J.R."/>
            <person name="Lee N.H."/>
            <person name="Guigo R."/>
            <person name="Stanke M."/>
            <person name="Alvarado L."/>
            <person name="Amedeo P."/>
            <person name="Antoine C.H."/>
            <person name="Arensburger P."/>
            <person name="Bidwell S.L."/>
            <person name="Crawford M."/>
            <person name="Camaro F."/>
            <person name="Devon K."/>
            <person name="Engels R."/>
            <person name="Hammond M."/>
            <person name="Howarth C."/>
            <person name="Koehrsen M."/>
            <person name="Lawson D."/>
            <person name="Montgomery P."/>
            <person name="Nene V."/>
            <person name="Nusbaum C."/>
            <person name="Puiu D."/>
            <person name="Romero-Severson J."/>
            <person name="Severson D.W."/>
            <person name="Shumway M."/>
            <person name="Sisk P."/>
            <person name="Stolte C."/>
            <person name="Zeng Q."/>
            <person name="Eisenstadt E."/>
            <person name="Fraser-Liggett C."/>
            <person name="Strausberg R."/>
            <person name="Galagan J."/>
            <person name="Birren B."/>
            <person name="Collins F.H."/>
        </authorList>
    </citation>
    <scope>NUCLEOTIDE SEQUENCE [LARGE SCALE GENOMIC DNA]</scope>
    <source>
        <strain evidence="2">JHB</strain>
    </source>
</reference>
<evidence type="ECO:0000313" key="3">
    <source>
        <dbReference type="EnsemblMetazoa" id="CPIJ011432-PA"/>
    </source>
</evidence>